<gene>
    <name evidence="1" type="ORF">FB45DRAFT_1029714</name>
</gene>
<name>A0AAD7FML8_9AGAR</name>
<keyword evidence="2" id="KW-1185">Reference proteome</keyword>
<dbReference type="EMBL" id="JARKIF010000011">
    <property type="protein sequence ID" value="KAJ7627367.1"/>
    <property type="molecule type" value="Genomic_DNA"/>
</dbReference>
<comment type="caution">
    <text evidence="1">The sequence shown here is derived from an EMBL/GenBank/DDBJ whole genome shotgun (WGS) entry which is preliminary data.</text>
</comment>
<reference evidence="1" key="1">
    <citation type="submission" date="2023-03" db="EMBL/GenBank/DDBJ databases">
        <title>Massive genome expansion in bonnet fungi (Mycena s.s.) driven by repeated elements and novel gene families across ecological guilds.</title>
        <authorList>
            <consortium name="Lawrence Berkeley National Laboratory"/>
            <person name="Harder C.B."/>
            <person name="Miyauchi S."/>
            <person name="Viragh M."/>
            <person name="Kuo A."/>
            <person name="Thoen E."/>
            <person name="Andreopoulos B."/>
            <person name="Lu D."/>
            <person name="Skrede I."/>
            <person name="Drula E."/>
            <person name="Henrissat B."/>
            <person name="Morin E."/>
            <person name="Kohler A."/>
            <person name="Barry K."/>
            <person name="LaButti K."/>
            <person name="Morin E."/>
            <person name="Salamov A."/>
            <person name="Lipzen A."/>
            <person name="Mereny Z."/>
            <person name="Hegedus B."/>
            <person name="Baldrian P."/>
            <person name="Stursova M."/>
            <person name="Weitz H."/>
            <person name="Taylor A."/>
            <person name="Grigoriev I.V."/>
            <person name="Nagy L.G."/>
            <person name="Martin F."/>
            <person name="Kauserud H."/>
        </authorList>
    </citation>
    <scope>NUCLEOTIDE SEQUENCE</scope>
    <source>
        <strain evidence="1">9284</strain>
    </source>
</reference>
<sequence length="156" mass="17983">MPEAYLIILTTAEITSDLPEYLRYTRTIQDSEKHKYRLPLVTASRLILIDYVSKLDDAGLQDYLDFFANVTIPTSYCEMYGPNLKIVGRPADLSPGEYETIPGLMPMYIPRLKMMEAGTWRGKEEWERVVPGGEDEYPLGQPWLWLMPLVNALYDI</sequence>
<dbReference type="AlphaFoldDB" id="A0AAD7FML8"/>
<evidence type="ECO:0000313" key="1">
    <source>
        <dbReference type="EMBL" id="KAJ7627367.1"/>
    </source>
</evidence>
<proteinExistence type="predicted"/>
<evidence type="ECO:0000313" key="2">
    <source>
        <dbReference type="Proteomes" id="UP001221142"/>
    </source>
</evidence>
<accession>A0AAD7FML8</accession>
<dbReference type="Proteomes" id="UP001221142">
    <property type="component" value="Unassembled WGS sequence"/>
</dbReference>
<protein>
    <submittedName>
        <fullName evidence="1">Uncharacterized protein</fullName>
    </submittedName>
</protein>
<organism evidence="1 2">
    <name type="scientific">Roridomyces roridus</name>
    <dbReference type="NCBI Taxonomy" id="1738132"/>
    <lineage>
        <taxon>Eukaryota</taxon>
        <taxon>Fungi</taxon>
        <taxon>Dikarya</taxon>
        <taxon>Basidiomycota</taxon>
        <taxon>Agaricomycotina</taxon>
        <taxon>Agaricomycetes</taxon>
        <taxon>Agaricomycetidae</taxon>
        <taxon>Agaricales</taxon>
        <taxon>Marasmiineae</taxon>
        <taxon>Mycenaceae</taxon>
        <taxon>Roridomyces</taxon>
    </lineage>
</organism>